<proteinExistence type="predicted"/>
<evidence type="ECO:0000313" key="2">
    <source>
        <dbReference type="Proteomes" id="UP000091979"/>
    </source>
</evidence>
<dbReference type="RefSeq" id="WP_066856693.1">
    <property type="nucleotide sequence ID" value="NZ_JXMS01000023.1"/>
</dbReference>
<gene>
    <name evidence="1" type="ORF">SP90_12390</name>
</gene>
<dbReference type="AlphaFoldDB" id="A0A1B7XAU1"/>
<evidence type="ECO:0000313" key="1">
    <source>
        <dbReference type="EMBL" id="OBQ46491.1"/>
    </source>
</evidence>
<comment type="caution">
    <text evidence="1">The sequence shown here is derived from an EMBL/GenBank/DDBJ whole genome shotgun (WGS) entry which is preliminary data.</text>
</comment>
<dbReference type="OrthoDB" id="2476736at2"/>
<name>A0A1B7XAU1_9BACT</name>
<keyword evidence="2" id="KW-1185">Reference proteome</keyword>
<organism evidence="1 2">
    <name type="scientific">Halodesulfovibrio spirochaetisodalis</name>
    <dbReference type="NCBI Taxonomy" id="1560234"/>
    <lineage>
        <taxon>Bacteria</taxon>
        <taxon>Pseudomonadati</taxon>
        <taxon>Thermodesulfobacteriota</taxon>
        <taxon>Desulfovibrionia</taxon>
        <taxon>Desulfovibrionales</taxon>
        <taxon>Desulfovibrionaceae</taxon>
        <taxon>Halodesulfovibrio</taxon>
    </lineage>
</organism>
<dbReference type="PATRIC" id="fig|1560234.3.peg.1579"/>
<evidence type="ECO:0008006" key="3">
    <source>
        <dbReference type="Google" id="ProtNLM"/>
    </source>
</evidence>
<accession>A0A1B7XAU1</accession>
<dbReference type="Proteomes" id="UP000091979">
    <property type="component" value="Unassembled WGS sequence"/>
</dbReference>
<reference evidence="1 2" key="1">
    <citation type="submission" date="2015-01" db="EMBL/GenBank/DDBJ databases">
        <title>Desulfovibrio sp. JC271 draft genome sequence.</title>
        <authorList>
            <person name="Shivani Y."/>
            <person name="Subhash Y."/>
            <person name="Sasikala C."/>
            <person name="Ramana C.V."/>
        </authorList>
    </citation>
    <scope>NUCLEOTIDE SEQUENCE [LARGE SCALE GENOMIC DNA]</scope>
    <source>
        <strain evidence="1 2">JC271</strain>
    </source>
</reference>
<protein>
    <recommendedName>
        <fullName evidence="3">Transcription factor zinc-finger domain-containing protein</fullName>
    </recommendedName>
</protein>
<sequence length="107" mass="12933">MIKYIETDEYKQIYCPDFHDGRIQKVFLKKIQQEIYVCEECESLWFTLEGIFLERGDFFTGFLKDKGQITKDGFDDWNSILEYRDFVTFDEIKEIVDKHKIKVVVLE</sequence>
<dbReference type="EMBL" id="JXMS01000023">
    <property type="protein sequence ID" value="OBQ46491.1"/>
    <property type="molecule type" value="Genomic_DNA"/>
</dbReference>